<sequence length="97" mass="10836">MDRNAILSAWEVHCADGWPQFSSPHQGPLMTIDTVIGGCVVFYLDGSDDLDPQRRAILKDCLDDLDTLTEEIDAECQPYFLRLRHLGSLLLDTSPTS</sequence>
<evidence type="ECO:0000313" key="2">
    <source>
        <dbReference type="Proteomes" id="UP000199032"/>
    </source>
</evidence>
<reference evidence="1 2" key="1">
    <citation type="submission" date="2015-10" db="EMBL/GenBank/DDBJ databases">
        <authorList>
            <person name="Gilbert D.G."/>
        </authorList>
    </citation>
    <scope>NUCLEOTIDE SEQUENCE [LARGE SCALE GENOMIC DNA]</scope>
    <source>
        <strain evidence="1">COMA1</strain>
    </source>
</reference>
<name>A0A0S4L8I0_9BACT</name>
<dbReference type="Proteomes" id="UP000199032">
    <property type="component" value="Unassembled WGS sequence"/>
</dbReference>
<protein>
    <submittedName>
        <fullName evidence="1">Uncharacterized protein</fullName>
    </submittedName>
</protein>
<evidence type="ECO:0000313" key="1">
    <source>
        <dbReference type="EMBL" id="CUS33987.1"/>
    </source>
</evidence>
<accession>A0A0S4L8I0</accession>
<keyword evidence="2" id="KW-1185">Reference proteome</keyword>
<proteinExistence type="predicted"/>
<dbReference type="AlphaFoldDB" id="A0A0S4L8I0"/>
<dbReference type="EMBL" id="CZQA01000001">
    <property type="protein sequence ID" value="CUS33987.1"/>
    <property type="molecule type" value="Genomic_DNA"/>
</dbReference>
<dbReference type="STRING" id="1742972.COMA1_11457"/>
<gene>
    <name evidence="1" type="ORF">COMA1_11457</name>
</gene>
<dbReference type="RefSeq" id="WP_090745722.1">
    <property type="nucleotide sequence ID" value="NZ_CZQA01000001.1"/>
</dbReference>
<dbReference type="OrthoDB" id="9799972at2"/>
<organism evidence="1 2">
    <name type="scientific">Candidatus Nitrospira nitrosa</name>
    <dbReference type="NCBI Taxonomy" id="1742972"/>
    <lineage>
        <taxon>Bacteria</taxon>
        <taxon>Pseudomonadati</taxon>
        <taxon>Nitrospirota</taxon>
        <taxon>Nitrospiria</taxon>
        <taxon>Nitrospirales</taxon>
        <taxon>Nitrospiraceae</taxon>
        <taxon>Nitrospira</taxon>
    </lineage>
</organism>